<dbReference type="Proteomes" id="UP000261905">
    <property type="component" value="Unassembled WGS sequence"/>
</dbReference>
<evidence type="ECO:0000256" key="1">
    <source>
        <dbReference type="SAM" id="Phobius"/>
    </source>
</evidence>
<keyword evidence="1" id="KW-1133">Transmembrane helix</keyword>
<feature type="transmembrane region" description="Helical" evidence="1">
    <location>
        <begin position="12"/>
        <end position="33"/>
    </location>
</feature>
<keyword evidence="1" id="KW-0812">Transmembrane</keyword>
<dbReference type="AlphaFoldDB" id="A0A371PIG7"/>
<keyword evidence="1" id="KW-0472">Membrane</keyword>
<accession>A0A371PIG7</accession>
<name>A0A371PIG7_9BACL</name>
<protein>
    <submittedName>
        <fullName evidence="2">Uncharacterized protein</fullName>
    </submittedName>
</protein>
<reference evidence="2 3" key="1">
    <citation type="submission" date="2018-08" db="EMBL/GenBank/DDBJ databases">
        <title>Paenibacillus sp. M4BSY-1, whole genome shotgun sequence.</title>
        <authorList>
            <person name="Tuo L."/>
        </authorList>
    </citation>
    <scope>NUCLEOTIDE SEQUENCE [LARGE SCALE GENOMIC DNA]</scope>
    <source>
        <strain evidence="2 3">M4BSY-1</strain>
    </source>
</reference>
<evidence type="ECO:0000313" key="2">
    <source>
        <dbReference type="EMBL" id="REK76022.1"/>
    </source>
</evidence>
<gene>
    <name evidence="2" type="ORF">DX130_02860</name>
</gene>
<evidence type="ECO:0000313" key="3">
    <source>
        <dbReference type="Proteomes" id="UP000261905"/>
    </source>
</evidence>
<organism evidence="2 3">
    <name type="scientific">Paenibacillus paeoniae</name>
    <dbReference type="NCBI Taxonomy" id="2292705"/>
    <lineage>
        <taxon>Bacteria</taxon>
        <taxon>Bacillati</taxon>
        <taxon>Bacillota</taxon>
        <taxon>Bacilli</taxon>
        <taxon>Bacillales</taxon>
        <taxon>Paenibacillaceae</taxon>
        <taxon>Paenibacillus</taxon>
    </lineage>
</organism>
<proteinExistence type="predicted"/>
<keyword evidence="3" id="KW-1185">Reference proteome</keyword>
<sequence length="110" mass="12589">MQAQRGILSRKVKLGLGITLALIIVLVVTNPGAGGDAKYMSWLEKEHGIFCTYDPFQLVSCVQAEEELDWRSRAVKNTGLYTIYKDHYRKQDGKFVNIHAFGMLNMYFNR</sequence>
<comment type="caution">
    <text evidence="2">The sequence shown here is derived from an EMBL/GenBank/DDBJ whole genome shotgun (WGS) entry which is preliminary data.</text>
</comment>
<dbReference type="EMBL" id="QUBQ01000001">
    <property type="protein sequence ID" value="REK76022.1"/>
    <property type="molecule type" value="Genomic_DNA"/>
</dbReference>